<evidence type="ECO:0000313" key="2">
    <source>
        <dbReference type="EMBL" id="CUE69024.1"/>
    </source>
</evidence>
<dbReference type="Gene3D" id="3.40.250.10">
    <property type="entry name" value="Rhodanese-like domain"/>
    <property type="match status" value="1"/>
</dbReference>
<name>A0A0S4IHU2_BODSA</name>
<dbReference type="PROSITE" id="PS50206">
    <property type="entry name" value="RHODANESE_3"/>
    <property type="match status" value="1"/>
</dbReference>
<keyword evidence="3" id="KW-1185">Reference proteome</keyword>
<dbReference type="PANTHER" id="PTHR10828">
    <property type="entry name" value="M-PHASE INDUCER PHOSPHATASE DUAL SPECIFICITY PHOSPHATASE CDC25"/>
    <property type="match status" value="1"/>
</dbReference>
<dbReference type="GO" id="GO:0005737">
    <property type="term" value="C:cytoplasm"/>
    <property type="evidence" value="ECO:0007669"/>
    <property type="project" value="TreeGrafter"/>
</dbReference>
<dbReference type="InterPro" id="IPR001763">
    <property type="entry name" value="Rhodanese-like_dom"/>
</dbReference>
<dbReference type="VEuPathDB" id="TriTrypDB:BSAL_51915"/>
<sequence length="139" mass="15607">MSQNSEAPRYISQPELAELLTNKSTSQTTAVVDCRDEDRNEGGWVRGSIHFPSKRATPDAYAQLFASLTQSGMKRVVFHCMHSQVRGPTGARKFVTMFPAQARNGLEVLILEGGIQGFFRWADANHRMELVERTSQCFL</sequence>
<dbReference type="Proteomes" id="UP000051952">
    <property type="component" value="Unassembled WGS sequence"/>
</dbReference>
<dbReference type="Pfam" id="PF00581">
    <property type="entry name" value="Rhodanese"/>
    <property type="match status" value="1"/>
</dbReference>
<dbReference type="PANTHER" id="PTHR10828:SF38">
    <property type="entry name" value="ARSENICAL-RESISTANCE PROTEIN 2-RELATED"/>
    <property type="match status" value="1"/>
</dbReference>
<dbReference type="AlphaFoldDB" id="A0A0S4IHU2"/>
<dbReference type="SUPFAM" id="SSF52821">
    <property type="entry name" value="Rhodanese/Cell cycle control phosphatase"/>
    <property type="match status" value="1"/>
</dbReference>
<evidence type="ECO:0000313" key="3">
    <source>
        <dbReference type="Proteomes" id="UP000051952"/>
    </source>
</evidence>
<gene>
    <name evidence="2" type="ORF">BSAL_51915</name>
</gene>
<dbReference type="EMBL" id="CYKH01000072">
    <property type="protein sequence ID" value="CUE69024.1"/>
    <property type="molecule type" value="Genomic_DNA"/>
</dbReference>
<dbReference type="InterPro" id="IPR036873">
    <property type="entry name" value="Rhodanese-like_dom_sf"/>
</dbReference>
<reference evidence="3" key="1">
    <citation type="submission" date="2015-09" db="EMBL/GenBank/DDBJ databases">
        <authorList>
            <consortium name="Pathogen Informatics"/>
        </authorList>
    </citation>
    <scope>NUCLEOTIDE SEQUENCE [LARGE SCALE GENOMIC DNA]</scope>
    <source>
        <strain evidence="3">Lake Konstanz</strain>
    </source>
</reference>
<dbReference type="SMART" id="SM00450">
    <property type="entry name" value="RHOD"/>
    <property type="match status" value="1"/>
</dbReference>
<proteinExistence type="predicted"/>
<dbReference type="OrthoDB" id="102559at2759"/>
<feature type="domain" description="Rhodanese" evidence="1">
    <location>
        <begin position="25"/>
        <end position="130"/>
    </location>
</feature>
<organism evidence="2 3">
    <name type="scientific">Bodo saltans</name>
    <name type="common">Flagellated protozoan</name>
    <dbReference type="NCBI Taxonomy" id="75058"/>
    <lineage>
        <taxon>Eukaryota</taxon>
        <taxon>Discoba</taxon>
        <taxon>Euglenozoa</taxon>
        <taxon>Kinetoplastea</taxon>
        <taxon>Metakinetoplastina</taxon>
        <taxon>Eubodonida</taxon>
        <taxon>Bodonidae</taxon>
        <taxon>Bodo</taxon>
    </lineage>
</organism>
<protein>
    <submittedName>
        <fullName evidence="2">Rhodanese-like protein, putative</fullName>
    </submittedName>
</protein>
<evidence type="ECO:0000259" key="1">
    <source>
        <dbReference type="PROSITE" id="PS50206"/>
    </source>
</evidence>
<dbReference type="GO" id="GO:0005634">
    <property type="term" value="C:nucleus"/>
    <property type="evidence" value="ECO:0007669"/>
    <property type="project" value="TreeGrafter"/>
</dbReference>
<dbReference type="OMA" id="FRWADAN"/>
<dbReference type="GO" id="GO:0004725">
    <property type="term" value="F:protein tyrosine phosphatase activity"/>
    <property type="evidence" value="ECO:0007669"/>
    <property type="project" value="TreeGrafter"/>
</dbReference>
<accession>A0A0S4IHU2</accession>